<gene>
    <name evidence="4" type="ORF">ACFOW7_10020</name>
</gene>
<keyword evidence="5" id="KW-1185">Reference proteome</keyword>
<dbReference type="Proteomes" id="UP001595791">
    <property type="component" value="Unassembled WGS sequence"/>
</dbReference>
<comment type="caution">
    <text evidence="4">The sequence shown here is derived from an EMBL/GenBank/DDBJ whole genome shotgun (WGS) entry which is preliminary data.</text>
</comment>
<reference evidence="5" key="1">
    <citation type="journal article" date="2019" name="Int. J. Syst. Evol. Microbiol.">
        <title>The Global Catalogue of Microorganisms (GCM) 10K type strain sequencing project: providing services to taxonomists for standard genome sequencing and annotation.</title>
        <authorList>
            <consortium name="The Broad Institute Genomics Platform"/>
            <consortium name="The Broad Institute Genome Sequencing Center for Infectious Disease"/>
            <person name="Wu L."/>
            <person name="Ma J."/>
        </authorList>
    </citation>
    <scope>NUCLEOTIDE SEQUENCE [LARGE SCALE GENOMIC DNA]</scope>
    <source>
        <strain evidence="5">LMG 29894</strain>
    </source>
</reference>
<dbReference type="InterPro" id="IPR016181">
    <property type="entry name" value="Acyl_CoA_acyltransferase"/>
</dbReference>
<evidence type="ECO:0000313" key="4">
    <source>
        <dbReference type="EMBL" id="MFC4159682.1"/>
    </source>
</evidence>
<dbReference type="PANTHER" id="PTHR43877:SF2">
    <property type="entry name" value="AMINOALKYLPHOSPHONATE N-ACETYLTRANSFERASE-RELATED"/>
    <property type="match status" value="1"/>
</dbReference>
<keyword evidence="1 4" id="KW-0808">Transferase</keyword>
<dbReference type="EMBL" id="JBHSBU010000001">
    <property type="protein sequence ID" value="MFC4159682.1"/>
    <property type="molecule type" value="Genomic_DNA"/>
</dbReference>
<dbReference type="InterPro" id="IPR050832">
    <property type="entry name" value="Bact_Acetyltransf"/>
</dbReference>
<dbReference type="PANTHER" id="PTHR43877">
    <property type="entry name" value="AMINOALKYLPHOSPHONATE N-ACETYLTRANSFERASE-RELATED-RELATED"/>
    <property type="match status" value="1"/>
</dbReference>
<dbReference type="GO" id="GO:0016746">
    <property type="term" value="F:acyltransferase activity"/>
    <property type="evidence" value="ECO:0007669"/>
    <property type="project" value="UniProtKB-KW"/>
</dbReference>
<name>A0ABV8MRR0_9NEIS</name>
<sequence length="147" mass="16201">MVPLNEMTLRRAVLADAAVLAALAGELGYARTAEEIGATLSRFAARDDQAVWVAEHRGQVLGWLHASERLALESSLRVEVLGLVVTAAARGSGIGARLLLEAEAWARLRGVAEIELRSNIRREDAHRFYLRQGYLQSKTSYTFRKAL</sequence>
<dbReference type="Pfam" id="PF00583">
    <property type="entry name" value="Acetyltransf_1"/>
    <property type="match status" value="1"/>
</dbReference>
<protein>
    <submittedName>
        <fullName evidence="4">GNAT family N-acetyltransferase</fullName>
        <ecNumber evidence="4">2.3.1.-</ecNumber>
    </submittedName>
</protein>
<organism evidence="4 5">
    <name type="scientific">Chitinimonas lacunae</name>
    <dbReference type="NCBI Taxonomy" id="1963018"/>
    <lineage>
        <taxon>Bacteria</taxon>
        <taxon>Pseudomonadati</taxon>
        <taxon>Pseudomonadota</taxon>
        <taxon>Betaproteobacteria</taxon>
        <taxon>Neisseriales</taxon>
        <taxon>Chitinibacteraceae</taxon>
        <taxon>Chitinimonas</taxon>
    </lineage>
</organism>
<proteinExistence type="predicted"/>
<dbReference type="CDD" id="cd04301">
    <property type="entry name" value="NAT_SF"/>
    <property type="match status" value="1"/>
</dbReference>
<dbReference type="PROSITE" id="PS51186">
    <property type="entry name" value="GNAT"/>
    <property type="match status" value="1"/>
</dbReference>
<dbReference type="InterPro" id="IPR000182">
    <property type="entry name" value="GNAT_dom"/>
</dbReference>
<dbReference type="RefSeq" id="WP_378163704.1">
    <property type="nucleotide sequence ID" value="NZ_JBHSBU010000001.1"/>
</dbReference>
<keyword evidence="2 4" id="KW-0012">Acyltransferase</keyword>
<evidence type="ECO:0000313" key="5">
    <source>
        <dbReference type="Proteomes" id="UP001595791"/>
    </source>
</evidence>
<dbReference type="Gene3D" id="3.40.630.30">
    <property type="match status" value="1"/>
</dbReference>
<evidence type="ECO:0000259" key="3">
    <source>
        <dbReference type="PROSITE" id="PS51186"/>
    </source>
</evidence>
<feature type="domain" description="N-acetyltransferase" evidence="3">
    <location>
        <begin position="7"/>
        <end position="147"/>
    </location>
</feature>
<dbReference type="EC" id="2.3.1.-" evidence="4"/>
<accession>A0ABV8MRR0</accession>
<evidence type="ECO:0000256" key="1">
    <source>
        <dbReference type="ARBA" id="ARBA00022679"/>
    </source>
</evidence>
<dbReference type="SUPFAM" id="SSF55729">
    <property type="entry name" value="Acyl-CoA N-acyltransferases (Nat)"/>
    <property type="match status" value="1"/>
</dbReference>
<evidence type="ECO:0000256" key="2">
    <source>
        <dbReference type="ARBA" id="ARBA00023315"/>
    </source>
</evidence>